<gene>
    <name evidence="4" type="primary">LOC107960026</name>
</gene>
<evidence type="ECO:0000256" key="2">
    <source>
        <dbReference type="SAM" id="Phobius"/>
    </source>
</evidence>
<sequence>MVWCMSCMEGHILTNSVIDHLFWLMMIGTWAAALKYQEGKEMESNKQIGTSSSFTAHLFGSKESSPSSKGIFSSIFPPPSMVHVGGRNSSSSQVLESWPKQPLEGSDWRHGMQASVAESATYTKANRDSNSVFQEERMEPFHLSSSLYYGGRDIYGHSSSTQASTSYPIFKKDGEDDPNGSNSQDASTGNWWQGSVYY</sequence>
<dbReference type="RefSeq" id="XP_040973623.1">
    <property type="nucleotide sequence ID" value="XM_041117689.1"/>
</dbReference>
<feature type="compositionally biased region" description="Polar residues" evidence="1">
    <location>
        <begin position="179"/>
        <end position="198"/>
    </location>
</feature>
<evidence type="ECO:0000313" key="4">
    <source>
        <dbReference type="RefSeq" id="XP_040973623.1"/>
    </source>
</evidence>
<dbReference type="Proteomes" id="UP000818029">
    <property type="component" value="Chromosome A07"/>
</dbReference>
<keyword evidence="3" id="KW-1185">Reference proteome</keyword>
<protein>
    <submittedName>
        <fullName evidence="4">Uncharacterized protein isoform X1</fullName>
    </submittedName>
</protein>
<feature type="region of interest" description="Disordered" evidence="1">
    <location>
        <begin position="159"/>
        <end position="198"/>
    </location>
</feature>
<organism evidence="3 4">
    <name type="scientific">Gossypium hirsutum</name>
    <name type="common">Upland cotton</name>
    <name type="synonym">Gossypium mexicanum</name>
    <dbReference type="NCBI Taxonomy" id="3635"/>
    <lineage>
        <taxon>Eukaryota</taxon>
        <taxon>Viridiplantae</taxon>
        <taxon>Streptophyta</taxon>
        <taxon>Embryophyta</taxon>
        <taxon>Tracheophyta</taxon>
        <taxon>Spermatophyta</taxon>
        <taxon>Magnoliopsida</taxon>
        <taxon>eudicotyledons</taxon>
        <taxon>Gunneridae</taxon>
        <taxon>Pentapetalae</taxon>
        <taxon>rosids</taxon>
        <taxon>malvids</taxon>
        <taxon>Malvales</taxon>
        <taxon>Malvaceae</taxon>
        <taxon>Malvoideae</taxon>
        <taxon>Gossypium</taxon>
    </lineage>
</organism>
<name>A0ABM3C2V1_GOSHI</name>
<reference evidence="3" key="1">
    <citation type="journal article" date="2020" name="Nat. Genet.">
        <title>Genomic diversifications of five Gossypium allopolyploid species and their impact on cotton improvement.</title>
        <authorList>
            <person name="Chen Z.J."/>
            <person name="Sreedasyam A."/>
            <person name="Ando A."/>
            <person name="Song Q."/>
            <person name="De Santiago L.M."/>
            <person name="Hulse-Kemp A.M."/>
            <person name="Ding M."/>
            <person name="Ye W."/>
            <person name="Kirkbride R.C."/>
            <person name="Jenkins J."/>
            <person name="Plott C."/>
            <person name="Lovell J."/>
            <person name="Lin Y.M."/>
            <person name="Vaughn R."/>
            <person name="Liu B."/>
            <person name="Simpson S."/>
            <person name="Scheffler B.E."/>
            <person name="Wen L."/>
            <person name="Saski C.A."/>
            <person name="Grover C.E."/>
            <person name="Hu G."/>
            <person name="Conover J.L."/>
            <person name="Carlson J.W."/>
            <person name="Shu S."/>
            <person name="Boston L.B."/>
            <person name="Williams M."/>
            <person name="Peterson D.G."/>
            <person name="McGee K."/>
            <person name="Jones D.C."/>
            <person name="Wendel J.F."/>
            <person name="Stelly D.M."/>
            <person name="Grimwood J."/>
            <person name="Schmutz J."/>
        </authorList>
    </citation>
    <scope>NUCLEOTIDE SEQUENCE [LARGE SCALE GENOMIC DNA]</scope>
    <source>
        <strain evidence="3">cv. TM-1</strain>
    </source>
</reference>
<evidence type="ECO:0000313" key="3">
    <source>
        <dbReference type="Proteomes" id="UP000818029"/>
    </source>
</evidence>
<keyword evidence="2" id="KW-1133">Transmembrane helix</keyword>
<dbReference type="PANTHER" id="PTHR33738">
    <property type="entry name" value="EMB|CAB82975.1"/>
    <property type="match status" value="1"/>
</dbReference>
<reference evidence="4" key="2">
    <citation type="submission" date="2025-08" db="UniProtKB">
        <authorList>
            <consortium name="RefSeq"/>
        </authorList>
    </citation>
    <scope>IDENTIFICATION</scope>
</reference>
<evidence type="ECO:0000256" key="1">
    <source>
        <dbReference type="SAM" id="MobiDB-lite"/>
    </source>
</evidence>
<dbReference type="PANTHER" id="PTHR33738:SF8">
    <property type="entry name" value="OS05G0454500 PROTEIN"/>
    <property type="match status" value="1"/>
</dbReference>
<dbReference type="GeneID" id="107960026"/>
<feature type="transmembrane region" description="Helical" evidence="2">
    <location>
        <begin position="20"/>
        <end position="36"/>
    </location>
</feature>
<proteinExistence type="predicted"/>
<keyword evidence="2" id="KW-0812">Transmembrane</keyword>
<keyword evidence="2" id="KW-0472">Membrane</keyword>
<accession>A0ABM3C2V1</accession>